<dbReference type="EMBL" id="AJWY01001657">
    <property type="protein sequence ID" value="EKC79479.1"/>
    <property type="molecule type" value="Genomic_DNA"/>
</dbReference>
<sequence>MPSDNKLKVSEVKKELSENLTSFMIPEFFVKMKQIPLNVNGKPDVSKLPVVMKAGAL</sequence>
<dbReference type="SUPFAM" id="SSF56801">
    <property type="entry name" value="Acetyl-CoA synthetase-like"/>
    <property type="match status" value="1"/>
</dbReference>
<accession>K1UHJ0</accession>
<comment type="caution">
    <text evidence="1">The sequence shown here is derived from an EMBL/GenBank/DDBJ whole genome shotgun (WGS) entry which is preliminary data.</text>
</comment>
<dbReference type="Gene3D" id="3.30.300.30">
    <property type="match status" value="1"/>
</dbReference>
<gene>
    <name evidence="1" type="ORF">LEA_02392</name>
</gene>
<evidence type="ECO:0000313" key="1">
    <source>
        <dbReference type="EMBL" id="EKC79479.1"/>
    </source>
</evidence>
<protein>
    <submittedName>
        <fullName evidence="1">Gramicidin S synthetase 2</fullName>
    </submittedName>
</protein>
<reference evidence="1" key="1">
    <citation type="journal article" date="2013" name="Environ. Microbiol.">
        <title>Microbiota from the distal guts of lean and obese adolescents exhibit partial functional redundancy besides clear differences in community structure.</title>
        <authorList>
            <person name="Ferrer M."/>
            <person name="Ruiz A."/>
            <person name="Lanza F."/>
            <person name="Haange S.B."/>
            <person name="Oberbach A."/>
            <person name="Till H."/>
            <person name="Bargiela R."/>
            <person name="Campoy C."/>
            <person name="Segura M.T."/>
            <person name="Richter M."/>
            <person name="von Bergen M."/>
            <person name="Seifert J."/>
            <person name="Suarez A."/>
        </authorList>
    </citation>
    <scope>NUCLEOTIDE SEQUENCE</scope>
</reference>
<dbReference type="InterPro" id="IPR045851">
    <property type="entry name" value="AMP-bd_C_sf"/>
</dbReference>
<name>K1UHJ0_9ZZZZ</name>
<dbReference type="AlphaFoldDB" id="K1UHJ0"/>
<proteinExistence type="predicted"/>
<organism evidence="1">
    <name type="scientific">human gut metagenome</name>
    <dbReference type="NCBI Taxonomy" id="408170"/>
    <lineage>
        <taxon>unclassified sequences</taxon>
        <taxon>metagenomes</taxon>
        <taxon>organismal metagenomes</taxon>
    </lineage>
</organism>